<sequence length="474" mass="53673">MTSLNAFFEVVYTARYELLIAVVAVNLWYGWQSYRKLAAFDGPFLAKISNRWYNNAFSSKRAYLEFYEVSRKYGDLARIGPNLLITSDPEVMIRMSSARSKYTRSPWYAGQKVDFDHENIFSTTDEDIHNKKRSQMAIGYSGKDIDGLEAMIDGHLLELMNLIGKKYLTIGSDLRPMDFARKASFFTMDVLTEIAFGTSWGCLVADEDVSGWFESMEKTIPNTIKATKIPWLSALFKVPFLRKLVMPSGKEKTGPGRLIAVSREIVRKRFEEEDPGRHRDMMGSFIRHGVSRVEAVSETQLQIVAGVDTTATVIRATTLFIITNPLVYRALQAEIDSAHTTSPIISEDEARRLPYLQAVINEGARMWPPVTGNMAKKAPPEGDTINGRFVPGGTWIGKCDWAIQRSTKIYGDDATIFRPERWLEAEGETLEKMERTLGLLWGHGKYSCLGKNIAWMELNKIFFEASTPFLKLAL</sequence>
<dbReference type="STRING" id="576137.A0A1L7XC48"/>
<protein>
    <submittedName>
        <fullName evidence="1">Related to pisatin demethylase</fullName>
    </submittedName>
</protein>
<name>A0A1L7XC48_9HELO</name>
<dbReference type="GO" id="GO:0016705">
    <property type="term" value="F:oxidoreductase activity, acting on paired donors, with incorporation or reduction of molecular oxygen"/>
    <property type="evidence" value="ECO:0007669"/>
    <property type="project" value="InterPro"/>
</dbReference>
<gene>
    <name evidence="1" type="ORF">PAC_12482</name>
</gene>
<evidence type="ECO:0000313" key="2">
    <source>
        <dbReference type="Proteomes" id="UP000184330"/>
    </source>
</evidence>
<dbReference type="GO" id="GO:0004497">
    <property type="term" value="F:monooxygenase activity"/>
    <property type="evidence" value="ECO:0007669"/>
    <property type="project" value="InterPro"/>
</dbReference>
<dbReference type="OrthoDB" id="1470350at2759"/>
<accession>A0A1L7XC48</accession>
<dbReference type="Pfam" id="PF00067">
    <property type="entry name" value="p450"/>
    <property type="match status" value="1"/>
</dbReference>
<dbReference type="PANTHER" id="PTHR24305">
    <property type="entry name" value="CYTOCHROME P450"/>
    <property type="match status" value="1"/>
</dbReference>
<reference evidence="1 2" key="1">
    <citation type="submission" date="2016-03" db="EMBL/GenBank/DDBJ databases">
        <authorList>
            <person name="Ploux O."/>
        </authorList>
    </citation>
    <scope>NUCLEOTIDE SEQUENCE [LARGE SCALE GENOMIC DNA]</scope>
    <source>
        <strain evidence="1 2">UAMH 11012</strain>
    </source>
</reference>
<dbReference type="InterPro" id="IPR001128">
    <property type="entry name" value="Cyt_P450"/>
</dbReference>
<evidence type="ECO:0000313" key="1">
    <source>
        <dbReference type="EMBL" id="CZR62585.1"/>
    </source>
</evidence>
<keyword evidence="2" id="KW-1185">Reference proteome</keyword>
<dbReference type="CDD" id="cd11060">
    <property type="entry name" value="CYP57A1-like"/>
    <property type="match status" value="1"/>
</dbReference>
<keyword evidence="1" id="KW-0808">Transferase</keyword>
<dbReference type="GO" id="GO:0008168">
    <property type="term" value="F:methyltransferase activity"/>
    <property type="evidence" value="ECO:0007669"/>
    <property type="project" value="UniProtKB-KW"/>
</dbReference>
<dbReference type="GO" id="GO:0005506">
    <property type="term" value="F:iron ion binding"/>
    <property type="evidence" value="ECO:0007669"/>
    <property type="project" value="InterPro"/>
</dbReference>
<dbReference type="EMBL" id="FJOG01000021">
    <property type="protein sequence ID" value="CZR62585.1"/>
    <property type="molecule type" value="Genomic_DNA"/>
</dbReference>
<proteinExistence type="predicted"/>
<dbReference type="InterPro" id="IPR036396">
    <property type="entry name" value="Cyt_P450_sf"/>
</dbReference>
<keyword evidence="1" id="KW-0489">Methyltransferase</keyword>
<dbReference type="Proteomes" id="UP000184330">
    <property type="component" value="Unassembled WGS sequence"/>
</dbReference>
<dbReference type="AlphaFoldDB" id="A0A1L7XC48"/>
<dbReference type="PRINTS" id="PR00385">
    <property type="entry name" value="P450"/>
</dbReference>
<dbReference type="GO" id="GO:0032259">
    <property type="term" value="P:methylation"/>
    <property type="evidence" value="ECO:0007669"/>
    <property type="project" value="UniProtKB-KW"/>
</dbReference>
<dbReference type="SUPFAM" id="SSF48264">
    <property type="entry name" value="Cytochrome P450"/>
    <property type="match status" value="1"/>
</dbReference>
<dbReference type="InterPro" id="IPR050121">
    <property type="entry name" value="Cytochrome_P450_monoxygenase"/>
</dbReference>
<organism evidence="1 2">
    <name type="scientific">Phialocephala subalpina</name>
    <dbReference type="NCBI Taxonomy" id="576137"/>
    <lineage>
        <taxon>Eukaryota</taxon>
        <taxon>Fungi</taxon>
        <taxon>Dikarya</taxon>
        <taxon>Ascomycota</taxon>
        <taxon>Pezizomycotina</taxon>
        <taxon>Leotiomycetes</taxon>
        <taxon>Helotiales</taxon>
        <taxon>Mollisiaceae</taxon>
        <taxon>Phialocephala</taxon>
        <taxon>Phialocephala fortinii species complex</taxon>
    </lineage>
</organism>
<dbReference type="GO" id="GO:0020037">
    <property type="term" value="F:heme binding"/>
    <property type="evidence" value="ECO:0007669"/>
    <property type="project" value="InterPro"/>
</dbReference>
<dbReference type="Gene3D" id="1.10.630.10">
    <property type="entry name" value="Cytochrome P450"/>
    <property type="match status" value="1"/>
</dbReference>
<dbReference type="PANTHER" id="PTHR24305:SF168">
    <property type="entry name" value="P450, PUTATIVE (EUROFUNG)-RELATED"/>
    <property type="match status" value="1"/>
</dbReference>